<comment type="caution">
    <text evidence="5">The sequence shown here is derived from an EMBL/GenBank/DDBJ whole genome shotgun (WGS) entry which is preliminary data.</text>
</comment>
<dbReference type="InterPro" id="IPR037171">
    <property type="entry name" value="NagB/RpiA_transferase-like"/>
</dbReference>
<accession>A0ABP8J9J0</accession>
<organism evidence="5 6">
    <name type="scientific">Tsukamurella soli</name>
    <dbReference type="NCBI Taxonomy" id="644556"/>
    <lineage>
        <taxon>Bacteria</taxon>
        <taxon>Bacillati</taxon>
        <taxon>Actinomycetota</taxon>
        <taxon>Actinomycetes</taxon>
        <taxon>Mycobacteriales</taxon>
        <taxon>Tsukamurellaceae</taxon>
        <taxon>Tsukamurella</taxon>
    </lineage>
</organism>
<evidence type="ECO:0000256" key="1">
    <source>
        <dbReference type="ARBA" id="ARBA00007154"/>
    </source>
</evidence>
<sequence>MTRSRSIRPTRMTAREAVALVPNGATLALTGAGGGVLEPESLLNALEERFLGGDGPAELTAVYALGMGDRGRGGTGHLAHPGLVKRVIGGLWTWSPELRQMAQDELIEAYTLPGGVISQLFREIGARRPGLITSVGLDTFADPRHGGGRFNRLATDELVELIELDGREYLRYKPFRVDVAFVRGDTMDRNGNIGWAGEAAQLDAAAIAHAARASGGIVIAQVKDVTDGVLDPHVVHLPAALVDVVVHDAAQRQTHSAPFDPRLCGAGDETDFDVRAADLPHGARAVIARRAVAEVGSDQIINVGFGIPTFVVDELAAAGRLSDNTIVIEQGIFGGRPLSGDLFGASASPEVMHASTTQFDLINGGLIDLTCLGMAQVDRTGSVNVSRIGGVINGPGGFVEISESARHVVFCGTFAAGGLDVECGDGRLHIVREGRIPKFVDTVEQITFSGGRAIRDGQRVTYVTERAVFVLTPDGLELTEVAPGIDVERDILAHMGFEPIITRPIPMAPELFTAHTHRPPTPTDHQQGANR</sequence>
<dbReference type="SUPFAM" id="SSF100950">
    <property type="entry name" value="NagB/RpiA/CoA transferase-like"/>
    <property type="match status" value="2"/>
</dbReference>
<keyword evidence="6" id="KW-1185">Reference proteome</keyword>
<feature type="region of interest" description="Disordered" evidence="4">
    <location>
        <begin position="512"/>
        <end position="531"/>
    </location>
</feature>
<dbReference type="GO" id="GO:0016740">
    <property type="term" value="F:transferase activity"/>
    <property type="evidence" value="ECO:0007669"/>
    <property type="project" value="UniProtKB-KW"/>
</dbReference>
<dbReference type="PANTHER" id="PTHR43293">
    <property type="entry name" value="ACETATE COA-TRANSFERASE YDIF"/>
    <property type="match status" value="1"/>
</dbReference>
<dbReference type="Gene3D" id="3.40.1080.10">
    <property type="entry name" value="Glutaconate Coenzyme A-transferase"/>
    <property type="match status" value="2"/>
</dbReference>
<dbReference type="InterPro" id="IPR014388">
    <property type="entry name" value="3-oxoacid_CoA-transferase"/>
</dbReference>
<dbReference type="PANTHER" id="PTHR43293:SF1">
    <property type="entry name" value="ACETATE COA-TRANSFERASE YDIF"/>
    <property type="match status" value="1"/>
</dbReference>
<dbReference type="PIRSF" id="PIRSF000858">
    <property type="entry name" value="SCOT-t"/>
    <property type="match status" value="1"/>
</dbReference>
<protein>
    <submittedName>
        <fullName evidence="5">Acyl CoA:acetate/3-ketoacid CoA transferase</fullName>
    </submittedName>
</protein>
<evidence type="ECO:0000313" key="6">
    <source>
        <dbReference type="Proteomes" id="UP001500635"/>
    </source>
</evidence>
<evidence type="ECO:0000256" key="2">
    <source>
        <dbReference type="ARBA" id="ARBA00022679"/>
    </source>
</evidence>
<evidence type="ECO:0000256" key="3">
    <source>
        <dbReference type="PIRNR" id="PIRNR000858"/>
    </source>
</evidence>
<dbReference type="Proteomes" id="UP001500635">
    <property type="component" value="Unassembled WGS sequence"/>
</dbReference>
<dbReference type="InterPro" id="IPR004165">
    <property type="entry name" value="CoA_trans_fam_I"/>
</dbReference>
<dbReference type="Pfam" id="PF01144">
    <property type="entry name" value="CoA_trans"/>
    <property type="match status" value="2"/>
</dbReference>
<name>A0ABP8J9J0_9ACTN</name>
<comment type="similarity">
    <text evidence="1 3">Belongs to the 3-oxoacid CoA-transferase family.</text>
</comment>
<dbReference type="SMART" id="SM00882">
    <property type="entry name" value="CoA_trans"/>
    <property type="match status" value="2"/>
</dbReference>
<gene>
    <name evidence="5" type="ORF">GCM10023147_11610</name>
</gene>
<evidence type="ECO:0000313" key="5">
    <source>
        <dbReference type="EMBL" id="GAA4387337.1"/>
    </source>
</evidence>
<keyword evidence="2 3" id="KW-0808">Transferase</keyword>
<evidence type="ECO:0000256" key="4">
    <source>
        <dbReference type="SAM" id="MobiDB-lite"/>
    </source>
</evidence>
<proteinExistence type="inferred from homology"/>
<reference evidence="6" key="1">
    <citation type="journal article" date="2019" name="Int. J. Syst. Evol. Microbiol.">
        <title>The Global Catalogue of Microorganisms (GCM) 10K type strain sequencing project: providing services to taxonomists for standard genome sequencing and annotation.</title>
        <authorList>
            <consortium name="The Broad Institute Genomics Platform"/>
            <consortium name="The Broad Institute Genome Sequencing Center for Infectious Disease"/>
            <person name="Wu L."/>
            <person name="Ma J."/>
        </authorList>
    </citation>
    <scope>NUCLEOTIDE SEQUENCE [LARGE SCALE GENOMIC DNA]</scope>
    <source>
        <strain evidence="6">JCM 17688</strain>
    </source>
</reference>
<dbReference type="EMBL" id="BAABFR010000012">
    <property type="protein sequence ID" value="GAA4387337.1"/>
    <property type="molecule type" value="Genomic_DNA"/>
</dbReference>